<keyword evidence="5" id="KW-1185">Reference proteome</keyword>
<gene>
    <name evidence="4" type="ORF">EYC82_02025</name>
</gene>
<proteinExistence type="inferred from homology"/>
<evidence type="ECO:0000313" key="5">
    <source>
        <dbReference type="Proteomes" id="UP001143304"/>
    </source>
</evidence>
<dbReference type="Gene3D" id="3.90.226.10">
    <property type="entry name" value="2-enoyl-CoA Hydratase, Chain A, domain 1"/>
    <property type="match status" value="1"/>
</dbReference>
<evidence type="ECO:0000256" key="1">
    <source>
        <dbReference type="ARBA" id="ARBA00005254"/>
    </source>
</evidence>
<dbReference type="Proteomes" id="UP001143304">
    <property type="component" value="Unassembled WGS sequence"/>
</dbReference>
<dbReference type="Gene3D" id="1.10.12.10">
    <property type="entry name" value="Lyase 2-enoyl-coa Hydratase, Chain A, domain 2"/>
    <property type="match status" value="1"/>
</dbReference>
<comment type="similarity">
    <text evidence="1">Belongs to the enoyl-CoA hydratase/isomerase family.</text>
</comment>
<dbReference type="RefSeq" id="WP_279247888.1">
    <property type="nucleotide sequence ID" value="NZ_SHNO01000001.1"/>
</dbReference>
<evidence type="ECO:0000256" key="3">
    <source>
        <dbReference type="ARBA" id="ARBA00023239"/>
    </source>
</evidence>
<dbReference type="PANTHER" id="PTHR11941:SF169">
    <property type="entry name" value="(7AS)-7A-METHYL-1,5-DIOXO-2,3,5,6,7,7A-HEXAHYDRO-1H-INDENE-CARBOXYL-COA HYDROLASE"/>
    <property type="match status" value="1"/>
</dbReference>
<evidence type="ECO:0000256" key="2">
    <source>
        <dbReference type="ARBA" id="ARBA00023098"/>
    </source>
</evidence>
<dbReference type="CDD" id="cd06558">
    <property type="entry name" value="crotonase-like"/>
    <property type="match status" value="1"/>
</dbReference>
<reference evidence="4" key="1">
    <citation type="submission" date="2019-02" db="EMBL/GenBank/DDBJ databases">
        <authorList>
            <person name="Li S.-H."/>
        </authorList>
    </citation>
    <scope>NUCLEOTIDE SEQUENCE</scope>
    <source>
        <strain evidence="4">IMCC11814</strain>
    </source>
</reference>
<dbReference type="SUPFAM" id="SSF52096">
    <property type="entry name" value="ClpP/crotonase"/>
    <property type="match status" value="1"/>
</dbReference>
<evidence type="ECO:0000313" key="4">
    <source>
        <dbReference type="EMBL" id="MCX2976134.1"/>
    </source>
</evidence>
<organism evidence="4 5">
    <name type="scientific">Candidatus Marimicrobium litorale</name>
    <dbReference type="NCBI Taxonomy" id="2518991"/>
    <lineage>
        <taxon>Bacteria</taxon>
        <taxon>Pseudomonadati</taxon>
        <taxon>Pseudomonadota</taxon>
        <taxon>Gammaproteobacteria</taxon>
        <taxon>Cellvibrionales</taxon>
        <taxon>Halieaceae</taxon>
        <taxon>Marimicrobium</taxon>
    </lineage>
</organism>
<dbReference type="EMBL" id="SHNO01000001">
    <property type="protein sequence ID" value="MCX2976134.1"/>
    <property type="molecule type" value="Genomic_DNA"/>
</dbReference>
<accession>A0ABT3T1K3</accession>
<dbReference type="Pfam" id="PF00378">
    <property type="entry name" value="ECH_1"/>
    <property type="match status" value="1"/>
</dbReference>
<dbReference type="PANTHER" id="PTHR11941">
    <property type="entry name" value="ENOYL-COA HYDRATASE-RELATED"/>
    <property type="match status" value="1"/>
</dbReference>
<dbReference type="NCBIfam" id="NF005864">
    <property type="entry name" value="PRK07799.1"/>
    <property type="match status" value="1"/>
</dbReference>
<dbReference type="InterPro" id="IPR001753">
    <property type="entry name" value="Enoyl-CoA_hydra/iso"/>
</dbReference>
<keyword evidence="3" id="KW-0456">Lyase</keyword>
<protein>
    <submittedName>
        <fullName evidence="4">Crotonase/enoyl-CoA hydratase family protein</fullName>
    </submittedName>
</protein>
<keyword evidence="2" id="KW-0443">Lipid metabolism</keyword>
<name>A0ABT3T1K3_9GAMM</name>
<dbReference type="InterPro" id="IPR029045">
    <property type="entry name" value="ClpP/crotonase-like_dom_sf"/>
</dbReference>
<dbReference type="InterPro" id="IPR014748">
    <property type="entry name" value="Enoyl-CoA_hydra_C"/>
</dbReference>
<sequence>MAELDISTKNCIVEQEGKTLIVTLNRPEAKNAFSPEMLLGMYKAWRRLDEDDSLMCAILTANGDTFCAGMDLKAGADGDHGSTEEFMNLMGEVPNVHWQALLRDNRPSKPLILAVEGYALAGGTEILAGTDIRVAAENATFGVTEVARGLYPMAGSSIRLPRQIPYCLAAEIVLLGRHVTAREALDWGLVNRLVPAGETLAEAKKIADQIAETGPLALKAITRSLREIQTDVEESQAMLQSDELANPVFASADAKEGMRAFKEKRKANFTGN</sequence>
<comment type="caution">
    <text evidence="4">The sequence shown here is derived from an EMBL/GenBank/DDBJ whole genome shotgun (WGS) entry which is preliminary data.</text>
</comment>